<feature type="domain" description="IclR-ED" evidence="5">
    <location>
        <begin position="75"/>
        <end position="267"/>
    </location>
</feature>
<dbReference type="PROSITE" id="PS51078">
    <property type="entry name" value="ICLR_ED"/>
    <property type="match status" value="1"/>
</dbReference>
<dbReference type="AlphaFoldDB" id="A0A318RI12"/>
<dbReference type="Pfam" id="PF09339">
    <property type="entry name" value="HTH_IclR"/>
    <property type="match status" value="1"/>
</dbReference>
<dbReference type="InterPro" id="IPR014757">
    <property type="entry name" value="Tscrpt_reg_IclR_C"/>
</dbReference>
<dbReference type="PROSITE" id="PS51077">
    <property type="entry name" value="HTH_ICLR"/>
    <property type="match status" value="1"/>
</dbReference>
<evidence type="ECO:0000313" key="7">
    <source>
        <dbReference type="Proteomes" id="UP000247591"/>
    </source>
</evidence>
<dbReference type="SUPFAM" id="SSF55781">
    <property type="entry name" value="GAF domain-like"/>
    <property type="match status" value="1"/>
</dbReference>
<dbReference type="InterPro" id="IPR036390">
    <property type="entry name" value="WH_DNA-bd_sf"/>
</dbReference>
<dbReference type="InterPro" id="IPR036388">
    <property type="entry name" value="WH-like_DNA-bd_sf"/>
</dbReference>
<dbReference type="SMART" id="SM00346">
    <property type="entry name" value="HTH_ICLR"/>
    <property type="match status" value="1"/>
</dbReference>
<proteinExistence type="predicted"/>
<evidence type="ECO:0000259" key="5">
    <source>
        <dbReference type="PROSITE" id="PS51078"/>
    </source>
</evidence>
<dbReference type="Pfam" id="PF01614">
    <property type="entry name" value="IclR_C"/>
    <property type="match status" value="1"/>
</dbReference>
<gene>
    <name evidence="6" type="ORF">DFR67_119108</name>
</gene>
<sequence length="271" mass="28384">MSNVSPRCASSVRRVPGLIQSVERATAVLHVLATRPEPVGLAEIASTLGLAKTTVHGLVRTLVAVGAVEQTSDTAGYRLADDPFGARKNQWDLNEVRARAMNWTDALAARTAMATQISVLGGKQVRIVHDVLSANGVGLPSLRTGQIVPAHATALGRIHLAFDVRLARELGAGRLERFTHRTITDGAELAHELAEVRDKGWACGCGDFDPEVATIAAPVRDQGGVVMAAVGISGAVDELCDSSGTPRSALLDNVIGSARSISRAMGHGQLP</sequence>
<evidence type="ECO:0000313" key="6">
    <source>
        <dbReference type="EMBL" id="PYE12998.1"/>
    </source>
</evidence>
<dbReference type="PANTHER" id="PTHR30136:SF24">
    <property type="entry name" value="HTH-TYPE TRANSCRIPTIONAL REPRESSOR ALLR"/>
    <property type="match status" value="1"/>
</dbReference>
<accession>A0A318RI12</accession>
<name>A0A318RI12_WILLI</name>
<feature type="domain" description="HTH iclR-type" evidence="4">
    <location>
        <begin position="19"/>
        <end position="81"/>
    </location>
</feature>
<dbReference type="InterPro" id="IPR005471">
    <property type="entry name" value="Tscrpt_reg_IclR_N"/>
</dbReference>
<evidence type="ECO:0000256" key="1">
    <source>
        <dbReference type="ARBA" id="ARBA00023015"/>
    </source>
</evidence>
<dbReference type="SUPFAM" id="SSF46785">
    <property type="entry name" value="Winged helix' DNA-binding domain"/>
    <property type="match status" value="1"/>
</dbReference>
<keyword evidence="2" id="KW-0238">DNA-binding</keyword>
<evidence type="ECO:0000256" key="3">
    <source>
        <dbReference type="ARBA" id="ARBA00023163"/>
    </source>
</evidence>
<dbReference type="Proteomes" id="UP000247591">
    <property type="component" value="Unassembled WGS sequence"/>
</dbReference>
<dbReference type="GO" id="GO:0003700">
    <property type="term" value="F:DNA-binding transcription factor activity"/>
    <property type="evidence" value="ECO:0007669"/>
    <property type="project" value="TreeGrafter"/>
</dbReference>
<dbReference type="InterPro" id="IPR050707">
    <property type="entry name" value="HTH_MetabolicPath_Reg"/>
</dbReference>
<dbReference type="GO" id="GO:0045892">
    <property type="term" value="P:negative regulation of DNA-templated transcription"/>
    <property type="evidence" value="ECO:0007669"/>
    <property type="project" value="TreeGrafter"/>
</dbReference>
<organism evidence="6 7">
    <name type="scientific">Williamsia limnetica</name>
    <dbReference type="NCBI Taxonomy" id="882452"/>
    <lineage>
        <taxon>Bacteria</taxon>
        <taxon>Bacillati</taxon>
        <taxon>Actinomycetota</taxon>
        <taxon>Actinomycetes</taxon>
        <taxon>Mycobacteriales</taxon>
        <taxon>Nocardiaceae</taxon>
        <taxon>Williamsia</taxon>
    </lineage>
</organism>
<dbReference type="InterPro" id="IPR029016">
    <property type="entry name" value="GAF-like_dom_sf"/>
</dbReference>
<evidence type="ECO:0000256" key="2">
    <source>
        <dbReference type="ARBA" id="ARBA00023125"/>
    </source>
</evidence>
<keyword evidence="3" id="KW-0804">Transcription</keyword>
<dbReference type="Gene3D" id="3.30.450.40">
    <property type="match status" value="1"/>
</dbReference>
<dbReference type="PANTHER" id="PTHR30136">
    <property type="entry name" value="HELIX-TURN-HELIX TRANSCRIPTIONAL REGULATOR, ICLR FAMILY"/>
    <property type="match status" value="1"/>
</dbReference>
<comment type="caution">
    <text evidence="6">The sequence shown here is derived from an EMBL/GenBank/DDBJ whole genome shotgun (WGS) entry which is preliminary data.</text>
</comment>
<evidence type="ECO:0000259" key="4">
    <source>
        <dbReference type="PROSITE" id="PS51077"/>
    </source>
</evidence>
<protein>
    <submittedName>
        <fullName evidence="6">IclR family transcriptional regulator</fullName>
    </submittedName>
</protein>
<dbReference type="GO" id="GO:0003677">
    <property type="term" value="F:DNA binding"/>
    <property type="evidence" value="ECO:0007669"/>
    <property type="project" value="UniProtKB-KW"/>
</dbReference>
<keyword evidence="7" id="KW-1185">Reference proteome</keyword>
<keyword evidence="1" id="KW-0805">Transcription regulation</keyword>
<reference evidence="6 7" key="1">
    <citation type="submission" date="2018-06" db="EMBL/GenBank/DDBJ databases">
        <title>Genomic Encyclopedia of Type Strains, Phase IV (KMG-IV): sequencing the most valuable type-strain genomes for metagenomic binning, comparative biology and taxonomic classification.</title>
        <authorList>
            <person name="Goeker M."/>
        </authorList>
    </citation>
    <scope>NUCLEOTIDE SEQUENCE [LARGE SCALE GENOMIC DNA]</scope>
    <source>
        <strain evidence="6 7">DSM 45521</strain>
    </source>
</reference>
<dbReference type="EMBL" id="QJSP01000019">
    <property type="protein sequence ID" value="PYE12998.1"/>
    <property type="molecule type" value="Genomic_DNA"/>
</dbReference>
<dbReference type="Gene3D" id="1.10.10.10">
    <property type="entry name" value="Winged helix-like DNA-binding domain superfamily/Winged helix DNA-binding domain"/>
    <property type="match status" value="1"/>
</dbReference>